<evidence type="ECO:0000256" key="4">
    <source>
        <dbReference type="ARBA" id="ARBA00022980"/>
    </source>
</evidence>
<evidence type="ECO:0000256" key="8">
    <source>
        <dbReference type="RuleBase" id="RU003905"/>
    </source>
</evidence>
<accession>A0A2T9ZGN2</accession>
<dbReference type="AlphaFoldDB" id="A0A2T9ZGN2"/>
<evidence type="ECO:0000256" key="1">
    <source>
        <dbReference type="ARBA" id="ARBA00004173"/>
    </source>
</evidence>
<evidence type="ECO:0000256" key="7">
    <source>
        <dbReference type="ARBA" id="ARBA00035209"/>
    </source>
</evidence>
<dbReference type="InterPro" id="IPR009000">
    <property type="entry name" value="Transl_B-barrel_sf"/>
</dbReference>
<dbReference type="GO" id="GO:0003735">
    <property type="term" value="F:structural constituent of ribosome"/>
    <property type="evidence" value="ECO:0007669"/>
    <property type="project" value="InterPro"/>
</dbReference>
<comment type="similarity">
    <text evidence="2 8">Belongs to the universal ribosomal protein uL3 family.</text>
</comment>
<dbReference type="PANTHER" id="PTHR11229:SF8">
    <property type="entry name" value="LARGE RIBOSOMAL SUBUNIT PROTEIN UL3M"/>
    <property type="match status" value="1"/>
</dbReference>
<evidence type="ECO:0000256" key="2">
    <source>
        <dbReference type="ARBA" id="ARBA00006540"/>
    </source>
</evidence>
<dbReference type="Proteomes" id="UP000245609">
    <property type="component" value="Unassembled WGS sequence"/>
</dbReference>
<evidence type="ECO:0000313" key="10">
    <source>
        <dbReference type="EMBL" id="PVV03748.1"/>
    </source>
</evidence>
<keyword evidence="6 8" id="KW-0687">Ribonucleoprotein</keyword>
<dbReference type="GO" id="GO:0005762">
    <property type="term" value="C:mitochondrial large ribosomal subunit"/>
    <property type="evidence" value="ECO:0007669"/>
    <property type="project" value="TreeGrafter"/>
</dbReference>
<dbReference type="STRING" id="133381.A0A2T9ZGN2"/>
<evidence type="ECO:0000256" key="3">
    <source>
        <dbReference type="ARBA" id="ARBA00022946"/>
    </source>
</evidence>
<name>A0A2T9ZGN2_9FUNG</name>
<reference evidence="10 11" key="1">
    <citation type="journal article" date="2018" name="MBio">
        <title>Comparative Genomics Reveals the Core Gene Toolbox for the Fungus-Insect Symbiosis.</title>
        <authorList>
            <person name="Wang Y."/>
            <person name="Stata M."/>
            <person name="Wang W."/>
            <person name="Stajich J.E."/>
            <person name="White M.M."/>
            <person name="Moncalvo J.M."/>
        </authorList>
    </citation>
    <scope>NUCLEOTIDE SEQUENCE [LARGE SCALE GENOMIC DNA]</scope>
    <source>
        <strain evidence="10 11">SC-DP-2</strain>
    </source>
</reference>
<keyword evidence="5" id="KW-0496">Mitochondrion</keyword>
<evidence type="ECO:0000256" key="5">
    <source>
        <dbReference type="ARBA" id="ARBA00023128"/>
    </source>
</evidence>
<evidence type="ECO:0000256" key="9">
    <source>
        <dbReference type="SAM" id="MobiDB-lite"/>
    </source>
</evidence>
<dbReference type="InterPro" id="IPR019926">
    <property type="entry name" value="Ribosomal_uL3_CS"/>
</dbReference>
<sequence>MNRFTRSVKVLRSQSVFANHKAFAGFFGQPKANNTLLNQQSPLARTFSQFVKENQKTTETKSARDYSSVVETPSKNESKETLPQTLEPVEWTPKSKRVGVLAKKLGMTAMWDEWGVRIPLTVLQLEDVQVIKTIKTSDPNSSRLQIGAFNSPSNKVTKPLRGHFNKYGVPPKKEIIEFPVSSDGVMPSGTEITVAHFVPGQLVDVSGISKGKGFAGVMKRWGFSGGRATHGNSLAHRIPGSTGMNSSPSRVFPGKKMPGRMGNQKVTVMELKVMKIDNVLNCLFVKGAVPGNKNSVVTIRDAIKTNKVPKFPEDIKPPFPTYIPGKNGINPLPRELVAKTGGKDPLLLSK</sequence>
<dbReference type="PANTHER" id="PTHR11229">
    <property type="entry name" value="50S RIBOSOMAL PROTEIN L3"/>
    <property type="match status" value="1"/>
</dbReference>
<dbReference type="EMBL" id="MBFS01000197">
    <property type="protein sequence ID" value="PVV03748.1"/>
    <property type="molecule type" value="Genomic_DNA"/>
</dbReference>
<dbReference type="NCBIfam" id="TIGR03625">
    <property type="entry name" value="L3_bact"/>
    <property type="match status" value="1"/>
</dbReference>
<dbReference type="GO" id="GO:0006412">
    <property type="term" value="P:translation"/>
    <property type="evidence" value="ECO:0007669"/>
    <property type="project" value="InterPro"/>
</dbReference>
<comment type="subcellular location">
    <subcellularLocation>
        <location evidence="1">Mitochondrion</location>
    </subcellularLocation>
</comment>
<comment type="caution">
    <text evidence="10">The sequence shown here is derived from an EMBL/GenBank/DDBJ whole genome shotgun (WGS) entry which is preliminary data.</text>
</comment>
<dbReference type="Pfam" id="PF00297">
    <property type="entry name" value="Ribosomal_L3"/>
    <property type="match status" value="1"/>
</dbReference>
<keyword evidence="3" id="KW-0809">Transit peptide</keyword>
<evidence type="ECO:0000313" key="11">
    <source>
        <dbReference type="Proteomes" id="UP000245609"/>
    </source>
</evidence>
<dbReference type="Gene3D" id="2.40.30.10">
    <property type="entry name" value="Translation factors"/>
    <property type="match status" value="2"/>
</dbReference>
<dbReference type="InterPro" id="IPR000597">
    <property type="entry name" value="Ribosomal_uL3"/>
</dbReference>
<evidence type="ECO:0000256" key="6">
    <source>
        <dbReference type="ARBA" id="ARBA00023274"/>
    </source>
</evidence>
<dbReference type="PROSITE" id="PS00474">
    <property type="entry name" value="RIBOSOMAL_L3"/>
    <property type="match status" value="1"/>
</dbReference>
<keyword evidence="4 8" id="KW-0689">Ribosomal protein</keyword>
<feature type="region of interest" description="Disordered" evidence="9">
    <location>
        <begin position="237"/>
        <end position="259"/>
    </location>
</feature>
<dbReference type="FunFam" id="2.40.30.10:FF:000004">
    <property type="entry name" value="50S ribosomal protein L3"/>
    <property type="match status" value="1"/>
</dbReference>
<dbReference type="InterPro" id="IPR019927">
    <property type="entry name" value="Ribosomal_uL3_bac/org-type"/>
</dbReference>
<keyword evidence="11" id="KW-1185">Reference proteome</keyword>
<feature type="region of interest" description="Disordered" evidence="9">
    <location>
        <begin position="61"/>
        <end position="83"/>
    </location>
</feature>
<protein>
    <recommendedName>
        <fullName evidence="7">Large ribosomal subunit protein uL3m</fullName>
    </recommendedName>
</protein>
<gene>
    <name evidence="10" type="ORF">BB560_001760</name>
</gene>
<organism evidence="10 11">
    <name type="scientific">Smittium megazygosporum</name>
    <dbReference type="NCBI Taxonomy" id="133381"/>
    <lineage>
        <taxon>Eukaryota</taxon>
        <taxon>Fungi</taxon>
        <taxon>Fungi incertae sedis</taxon>
        <taxon>Zoopagomycota</taxon>
        <taxon>Kickxellomycotina</taxon>
        <taxon>Harpellomycetes</taxon>
        <taxon>Harpellales</taxon>
        <taxon>Legeriomycetaceae</taxon>
        <taxon>Smittium</taxon>
    </lineage>
</organism>
<dbReference type="SUPFAM" id="SSF50447">
    <property type="entry name" value="Translation proteins"/>
    <property type="match status" value="1"/>
</dbReference>
<dbReference type="OrthoDB" id="274683at2759"/>
<proteinExistence type="inferred from homology"/>
<dbReference type="HAMAP" id="MF_01325_B">
    <property type="entry name" value="Ribosomal_uL3_B"/>
    <property type="match status" value="1"/>
</dbReference>